<dbReference type="GO" id="GO:0005829">
    <property type="term" value="C:cytosol"/>
    <property type="evidence" value="ECO:0007669"/>
    <property type="project" value="TreeGrafter"/>
</dbReference>
<dbReference type="InterPro" id="IPR002642">
    <property type="entry name" value="LysoPLipase_cat_dom"/>
</dbReference>
<dbReference type="SMART" id="SM00022">
    <property type="entry name" value="PLAc"/>
    <property type="match status" value="1"/>
</dbReference>
<feature type="compositionally biased region" description="Acidic residues" evidence="7">
    <location>
        <begin position="446"/>
        <end position="462"/>
    </location>
</feature>
<evidence type="ECO:0000313" key="10">
    <source>
        <dbReference type="Proteomes" id="UP000603453"/>
    </source>
</evidence>
<dbReference type="SUPFAM" id="SSF52151">
    <property type="entry name" value="FabD/lysophospholipase-like"/>
    <property type="match status" value="1"/>
</dbReference>
<feature type="region of interest" description="Disordered" evidence="7">
    <location>
        <begin position="694"/>
        <end position="714"/>
    </location>
</feature>
<keyword evidence="4 5" id="KW-0443">Lipid metabolism</keyword>
<dbReference type="InterPro" id="IPR016035">
    <property type="entry name" value="Acyl_Trfase/lysoPLipase"/>
</dbReference>
<feature type="compositionally biased region" description="Basic and acidic residues" evidence="7">
    <location>
        <begin position="361"/>
        <end position="379"/>
    </location>
</feature>
<feature type="region of interest" description="Disordered" evidence="7">
    <location>
        <begin position="358"/>
        <end position="379"/>
    </location>
</feature>
<evidence type="ECO:0000256" key="5">
    <source>
        <dbReference type="PROSITE-ProRule" id="PRU00555"/>
    </source>
</evidence>
<keyword evidence="2 5" id="KW-0378">Hydrolase</keyword>
<evidence type="ECO:0000256" key="3">
    <source>
        <dbReference type="ARBA" id="ARBA00022963"/>
    </source>
</evidence>
<gene>
    <name evidence="9" type="ORF">INT47_005241</name>
</gene>
<feature type="compositionally biased region" description="Basic and acidic residues" evidence="7">
    <location>
        <begin position="665"/>
        <end position="680"/>
    </location>
</feature>
<protein>
    <recommendedName>
        <fullName evidence="6">Lysophospholipase</fullName>
        <ecNumber evidence="6">3.1.1.5</ecNumber>
    </recommendedName>
</protein>
<evidence type="ECO:0000256" key="2">
    <source>
        <dbReference type="ARBA" id="ARBA00022801"/>
    </source>
</evidence>
<evidence type="ECO:0000259" key="8">
    <source>
        <dbReference type="PROSITE" id="PS51210"/>
    </source>
</evidence>
<feature type="domain" description="PLA2c" evidence="8">
    <location>
        <begin position="159"/>
        <end position="800"/>
    </location>
</feature>
<dbReference type="PANTHER" id="PTHR10728:SF40">
    <property type="entry name" value="PATATIN FAMILY PROTEIN"/>
    <property type="match status" value="1"/>
</dbReference>
<organism evidence="9 10">
    <name type="scientific">Mucor saturninus</name>
    <dbReference type="NCBI Taxonomy" id="64648"/>
    <lineage>
        <taxon>Eukaryota</taxon>
        <taxon>Fungi</taxon>
        <taxon>Fungi incertae sedis</taxon>
        <taxon>Mucoromycota</taxon>
        <taxon>Mucoromycotina</taxon>
        <taxon>Mucoromycetes</taxon>
        <taxon>Mucorales</taxon>
        <taxon>Mucorineae</taxon>
        <taxon>Mucoraceae</taxon>
        <taxon>Mucor</taxon>
    </lineage>
</organism>
<keyword evidence="10" id="KW-1185">Reference proteome</keyword>
<proteinExistence type="inferred from homology"/>
<dbReference type="PANTHER" id="PTHR10728">
    <property type="entry name" value="CYTOSOLIC PHOSPHOLIPASE A2"/>
    <property type="match status" value="1"/>
</dbReference>
<keyword evidence="3 5" id="KW-0442">Lipid degradation</keyword>
<dbReference type="EC" id="3.1.1.5" evidence="6"/>
<dbReference type="Proteomes" id="UP000603453">
    <property type="component" value="Unassembled WGS sequence"/>
</dbReference>
<dbReference type="GO" id="GO:0004623">
    <property type="term" value="F:phospholipase A2 activity"/>
    <property type="evidence" value="ECO:0007669"/>
    <property type="project" value="TreeGrafter"/>
</dbReference>
<dbReference type="AlphaFoldDB" id="A0A8H7R6A5"/>
<reference evidence="9" key="1">
    <citation type="submission" date="2020-12" db="EMBL/GenBank/DDBJ databases">
        <title>Metabolic potential, ecology and presence of endohyphal bacteria is reflected in genomic diversity of Mucoromycotina.</title>
        <authorList>
            <person name="Muszewska A."/>
            <person name="Okrasinska A."/>
            <person name="Steczkiewicz K."/>
            <person name="Drgas O."/>
            <person name="Orlowska M."/>
            <person name="Perlinska-Lenart U."/>
            <person name="Aleksandrzak-Piekarczyk T."/>
            <person name="Szatraj K."/>
            <person name="Zielenkiewicz U."/>
            <person name="Pilsyk S."/>
            <person name="Malc E."/>
            <person name="Mieczkowski P."/>
            <person name="Kruszewska J.S."/>
            <person name="Biernat P."/>
            <person name="Pawlowska J."/>
        </authorList>
    </citation>
    <scope>NUCLEOTIDE SEQUENCE</scope>
    <source>
        <strain evidence="9">WA0000017839</strain>
    </source>
</reference>
<name>A0A8H7R6A5_9FUNG</name>
<dbReference type="Pfam" id="PF01735">
    <property type="entry name" value="PLA2_B"/>
    <property type="match status" value="2"/>
</dbReference>
<feature type="region of interest" description="Disordered" evidence="7">
    <location>
        <begin position="423"/>
        <end position="463"/>
    </location>
</feature>
<comment type="similarity">
    <text evidence="1 6">Belongs to the lysophospholipase family.</text>
</comment>
<dbReference type="Gene3D" id="3.40.1090.10">
    <property type="entry name" value="Cytosolic phospholipase A2 catalytic domain"/>
    <property type="match status" value="1"/>
</dbReference>
<dbReference type="GO" id="GO:0046475">
    <property type="term" value="P:glycerophospholipid catabolic process"/>
    <property type="evidence" value="ECO:0007669"/>
    <property type="project" value="TreeGrafter"/>
</dbReference>
<comment type="catalytic activity">
    <reaction evidence="6">
        <text>a 1-acyl-sn-glycero-3-phosphocholine + H2O = sn-glycerol 3-phosphocholine + a fatty acid + H(+)</text>
        <dbReference type="Rhea" id="RHEA:15177"/>
        <dbReference type="ChEBI" id="CHEBI:15377"/>
        <dbReference type="ChEBI" id="CHEBI:15378"/>
        <dbReference type="ChEBI" id="CHEBI:16870"/>
        <dbReference type="ChEBI" id="CHEBI:28868"/>
        <dbReference type="ChEBI" id="CHEBI:58168"/>
        <dbReference type="EC" id="3.1.1.5"/>
    </reaction>
</comment>
<evidence type="ECO:0000256" key="6">
    <source>
        <dbReference type="RuleBase" id="RU362103"/>
    </source>
</evidence>
<evidence type="ECO:0000256" key="4">
    <source>
        <dbReference type="ARBA" id="ARBA00023098"/>
    </source>
</evidence>
<sequence length="800" mass="90573">MSSKNSALVTGVISTRSRVALATLITVSVLGTVYYRSKNQHKKPKDGDEQKTKEEILNTDDNSLYNDFLAALPMTRDTSTDDFLSNLFSINPSDYIPSIIPTTFEELQSKLSSLYPNFESQIETIKEMYNSFWEFLSLEDFRKIVQESLEEDDDPVLHPEITMDAYVREGQGLSDEEIEFTRTRKLKMRAAFAFFIGVDEHEVDVEDIPNIGVASSGGGYRAMVGCSGYLHAMNETGILDCVLYMAGVSGSTWAMSQFYSPLTNASVSTLKTHLSSRIHTHIANLSNFLTVLNASRHNSKIILHGVIQRYYQQNGSISLVDIFGMLLGGTLLSRRLTITPAPPGNETNQRWYYSEDIEEQTTQKDSDSKTIHEDDGAEVKPRLLKKNEIKLSKQRVYFEDGSLPMPIYCAVRHEIETAGVTKADTVSNQLEENEAENLDSTKKESEDDEPIQEEECLNEEPTPETKDLYQWFEFTPYDMGSEEINAWIPVWAFGRKFQEGKNLEKLPEQSLGILMGMFGSAFVASLAHFYQEIRLLLPTSAVQKADEMINSYQSSVSTIHPISPACFPNPFYKMATRVQTKDERQDKEEILRSESLVESEQIGLMDAGMDNNIPFYPLLRKGRDVDIIISLDLSADIQETPFFDRAEGYAKRRGINGWPAGAGWPKKEPGEEQSPDEKVKSKSKYALNTCTVFESSSSETTPDNNDTASTKTTYPENTNPITVVYFPLIVNENYDPEFDPQSAEFCSTWNFVYTSEQVDKLHELAEANIKDNLEKVRKVVKETWLRKRSDRLKKQDLSNI</sequence>
<evidence type="ECO:0000256" key="7">
    <source>
        <dbReference type="SAM" id="MobiDB-lite"/>
    </source>
</evidence>
<accession>A0A8H7R6A5</accession>
<dbReference type="CDD" id="cd00147">
    <property type="entry name" value="cPLA2_like"/>
    <property type="match status" value="1"/>
</dbReference>
<evidence type="ECO:0000313" key="9">
    <source>
        <dbReference type="EMBL" id="KAG2204450.1"/>
    </source>
</evidence>
<dbReference type="GO" id="GO:0004622">
    <property type="term" value="F:phosphatidylcholine lysophospholipase activity"/>
    <property type="evidence" value="ECO:0007669"/>
    <property type="project" value="UniProtKB-EC"/>
</dbReference>
<dbReference type="PROSITE" id="PS51210">
    <property type="entry name" value="PLA2C"/>
    <property type="match status" value="1"/>
</dbReference>
<feature type="region of interest" description="Disordered" evidence="7">
    <location>
        <begin position="660"/>
        <end position="681"/>
    </location>
</feature>
<evidence type="ECO:0000256" key="1">
    <source>
        <dbReference type="ARBA" id="ARBA00008780"/>
    </source>
</evidence>
<dbReference type="EMBL" id="JAEPRD010000044">
    <property type="protein sequence ID" value="KAG2204450.1"/>
    <property type="molecule type" value="Genomic_DNA"/>
</dbReference>
<comment type="caution">
    <text evidence="9">The sequence shown here is derived from an EMBL/GenBank/DDBJ whole genome shotgun (WGS) entry which is preliminary data.</text>
</comment>
<dbReference type="OrthoDB" id="6121437at2759"/>